<dbReference type="Gene3D" id="1.20.58.1630">
    <property type="entry name" value="Chaperone lipoprotein PulS/OutS"/>
    <property type="match status" value="1"/>
</dbReference>
<reference evidence="5 6" key="2">
    <citation type="submission" date="2015-03" db="EMBL/GenBank/DDBJ databases">
        <authorList>
            <consortium name="Pathogen Informatics"/>
            <person name="Murphy D."/>
        </authorList>
    </citation>
    <scope>NUCLEOTIDE SEQUENCE [LARGE SCALE GENOMIC DNA]</scope>
    <source>
        <strain evidence="3 6">IP05342</strain>
        <strain evidence="4 5">IP27818</strain>
    </source>
</reference>
<keyword evidence="2" id="KW-0449">Lipoprotein</keyword>
<proteinExistence type="predicted"/>
<dbReference type="EMBL" id="CPZF01000010">
    <property type="protein sequence ID" value="CNG17675.1"/>
    <property type="molecule type" value="Genomic_DNA"/>
</dbReference>
<dbReference type="Proteomes" id="UP000048841">
    <property type="component" value="Unassembled WGS sequence"/>
</dbReference>
<dbReference type="InterPro" id="IPR019114">
    <property type="entry name" value="Chap_lipoprot_PulS/OutS-like"/>
</dbReference>
<keyword evidence="6" id="KW-1185">Reference proteome</keyword>
<gene>
    <name evidence="4" type="ORF">ERS137939_03422</name>
    <name evidence="2" type="ORF">ERS137941_00751</name>
    <name evidence="3" type="ORF">ERS137959_00186</name>
</gene>
<organism evidence="2 7">
    <name type="scientific">Yersinia enterocolitica</name>
    <dbReference type="NCBI Taxonomy" id="630"/>
    <lineage>
        <taxon>Bacteria</taxon>
        <taxon>Pseudomonadati</taxon>
        <taxon>Pseudomonadota</taxon>
        <taxon>Gammaproteobacteria</taxon>
        <taxon>Enterobacterales</taxon>
        <taxon>Yersiniaceae</taxon>
        <taxon>Yersinia</taxon>
    </lineage>
</organism>
<dbReference type="EMBL" id="CPXJ01000002">
    <property type="protein sequence ID" value="CND03871.1"/>
    <property type="molecule type" value="Genomic_DNA"/>
</dbReference>
<dbReference type="NCBIfam" id="NF037975">
    <property type="entry name" value="pilot_rel_YacC"/>
    <property type="match status" value="1"/>
</dbReference>
<evidence type="ECO:0000313" key="3">
    <source>
        <dbReference type="EMBL" id="CND03871.1"/>
    </source>
</evidence>
<dbReference type="AlphaFoldDB" id="A0A0E8GKN4"/>
<sequence>MNKPVSAMKRTTLVMLLLTLCGFSSASSALSESEAEDLADLTAVFVYLKNDCGYNELPNNEIKRAIVYFAQQNRWDLRNYNSFNMKALGEESYRDLRGIAIPVPTKCKSLARDSLSLLAYAN</sequence>
<evidence type="ECO:0000256" key="1">
    <source>
        <dbReference type="SAM" id="SignalP"/>
    </source>
</evidence>
<evidence type="ECO:0000313" key="2">
    <source>
        <dbReference type="EMBL" id="CFQ54698.1"/>
    </source>
</evidence>
<keyword evidence="1" id="KW-0732">Signal</keyword>
<dbReference type="Pfam" id="PF09691">
    <property type="entry name" value="T2SS_PulS_OutS"/>
    <property type="match status" value="1"/>
</dbReference>
<protein>
    <submittedName>
        <fullName evidence="2 3">Chaperone lipoprotein YacC</fullName>
    </submittedName>
</protein>
<name>A0A0E8GKN4_YEREN</name>
<reference evidence="2 7" key="1">
    <citation type="submission" date="2015-03" db="EMBL/GenBank/DDBJ databases">
        <authorList>
            <person name="Murphy D."/>
        </authorList>
    </citation>
    <scope>NUCLEOTIDE SEQUENCE [LARGE SCALE GENOMIC DNA]</scope>
    <source>
        <strain evidence="2 7">IP26249</strain>
    </source>
</reference>
<accession>A0A0E8GKN4</accession>
<feature type="chain" id="PRO_5015037159" evidence="1">
    <location>
        <begin position="27"/>
        <end position="122"/>
    </location>
</feature>
<evidence type="ECO:0000313" key="7">
    <source>
        <dbReference type="Proteomes" id="UP000048841"/>
    </source>
</evidence>
<evidence type="ECO:0000313" key="6">
    <source>
        <dbReference type="Proteomes" id="UP000041601"/>
    </source>
</evidence>
<evidence type="ECO:0000313" key="5">
    <source>
        <dbReference type="Proteomes" id="UP000041356"/>
    </source>
</evidence>
<dbReference type="Proteomes" id="UP000041356">
    <property type="component" value="Unassembled WGS sequence"/>
</dbReference>
<dbReference type="Proteomes" id="UP000041601">
    <property type="component" value="Unassembled WGS sequence"/>
</dbReference>
<dbReference type="EMBL" id="CGBR01000003">
    <property type="protein sequence ID" value="CFQ54698.1"/>
    <property type="molecule type" value="Genomic_DNA"/>
</dbReference>
<dbReference type="InterPro" id="IPR038432">
    <property type="entry name" value="PulS/OutS-like_sf"/>
</dbReference>
<evidence type="ECO:0000313" key="4">
    <source>
        <dbReference type="EMBL" id="CNG17675.1"/>
    </source>
</evidence>
<feature type="signal peptide" evidence="1">
    <location>
        <begin position="1"/>
        <end position="26"/>
    </location>
</feature>